<evidence type="ECO:0000313" key="1">
    <source>
        <dbReference type="EMBL" id="RVX19641.1"/>
    </source>
</evidence>
<comment type="caution">
    <text evidence="1">The sequence shown here is derived from an EMBL/GenBank/DDBJ whole genome shotgun (WGS) entry which is preliminary data.</text>
</comment>
<dbReference type="Proteomes" id="UP000288805">
    <property type="component" value="Unassembled WGS sequence"/>
</dbReference>
<accession>A0A438KEL3</accession>
<name>A0A438KEL3_VITVI</name>
<proteinExistence type="predicted"/>
<dbReference type="PANTHER" id="PTHR33240:SF15">
    <property type="entry name" value="GAG-PRO-LIKE PROTEIN"/>
    <property type="match status" value="1"/>
</dbReference>
<reference evidence="1 2" key="1">
    <citation type="journal article" date="2018" name="PLoS Genet.">
        <title>Population sequencing reveals clonal diversity and ancestral inbreeding in the grapevine cultivar Chardonnay.</title>
        <authorList>
            <person name="Roach M.J."/>
            <person name="Johnson D.L."/>
            <person name="Bohlmann J."/>
            <person name="van Vuuren H.J."/>
            <person name="Jones S.J."/>
            <person name="Pretorius I.S."/>
            <person name="Schmidt S.A."/>
            <person name="Borneman A.R."/>
        </authorList>
    </citation>
    <scope>NUCLEOTIDE SEQUENCE [LARGE SCALE GENOMIC DNA]</scope>
    <source>
        <strain evidence="2">cv. Chardonnay</strain>
        <tissue evidence="1">Leaf</tissue>
    </source>
</reference>
<sequence>MVDLFKQADKYSMLEDGVRAASQQVLVTNRLTKNNEAGSSKPSNQLRQAITFHPIDVNRVLRLHEDALVLTLGVDGFDVRRILVDLGSLIDLLQMSTYKKMGYSPFALENQGHLLSGFNGATMTLLGDVVLPVQVDPEHLINTRTTFG</sequence>
<gene>
    <name evidence="1" type="ORF">CK203_004953</name>
</gene>
<organism evidence="1 2">
    <name type="scientific">Vitis vinifera</name>
    <name type="common">Grape</name>
    <dbReference type="NCBI Taxonomy" id="29760"/>
    <lineage>
        <taxon>Eukaryota</taxon>
        <taxon>Viridiplantae</taxon>
        <taxon>Streptophyta</taxon>
        <taxon>Embryophyta</taxon>
        <taxon>Tracheophyta</taxon>
        <taxon>Spermatophyta</taxon>
        <taxon>Magnoliopsida</taxon>
        <taxon>eudicotyledons</taxon>
        <taxon>Gunneridae</taxon>
        <taxon>Pentapetalae</taxon>
        <taxon>rosids</taxon>
        <taxon>Vitales</taxon>
        <taxon>Vitaceae</taxon>
        <taxon>Viteae</taxon>
        <taxon>Vitis</taxon>
    </lineage>
</organism>
<dbReference type="EMBL" id="QGNW01000008">
    <property type="protein sequence ID" value="RVX19641.1"/>
    <property type="molecule type" value="Genomic_DNA"/>
</dbReference>
<dbReference type="PANTHER" id="PTHR33240">
    <property type="entry name" value="OS08G0508500 PROTEIN"/>
    <property type="match status" value="1"/>
</dbReference>
<protein>
    <submittedName>
        <fullName evidence="1">Uncharacterized protein</fullName>
    </submittedName>
</protein>
<evidence type="ECO:0000313" key="2">
    <source>
        <dbReference type="Proteomes" id="UP000288805"/>
    </source>
</evidence>
<dbReference type="AlphaFoldDB" id="A0A438KEL3"/>